<dbReference type="Proteomes" id="UP001145742">
    <property type="component" value="Unassembled WGS sequence"/>
</dbReference>
<keyword evidence="2" id="KW-1185">Reference proteome</keyword>
<comment type="caution">
    <text evidence="1">The sequence shown here is derived from an EMBL/GenBank/DDBJ whole genome shotgun (WGS) entry which is preliminary data.</text>
</comment>
<evidence type="ECO:0000313" key="1">
    <source>
        <dbReference type="EMBL" id="KAJ7407756.1"/>
    </source>
</evidence>
<sequence length="117" mass="13145">MWYQLLWGSPPSTCVRTIAKQQPETAVGKQSWIYGSDQGNKYMESSLLAFAIDFSDVRKTSFCLHWSQSWGSCMASFGMHRVEDLSFGLVVVSRIDLEIQGNCIDLHRQAVPVNGIV</sequence>
<gene>
    <name evidence="1" type="ORF">WISP_125136</name>
</gene>
<accession>A0ABQ9CX76</accession>
<reference evidence="1" key="1">
    <citation type="submission" date="2019-10" db="EMBL/GenBank/DDBJ databases">
        <authorList>
            <person name="Soares A.E.R."/>
            <person name="Aleixo A."/>
            <person name="Schneider P."/>
            <person name="Miyaki C.Y."/>
            <person name="Schneider M.P."/>
            <person name="Mello C."/>
            <person name="Vasconcelos A.T.R."/>
        </authorList>
    </citation>
    <scope>NUCLEOTIDE SEQUENCE</scope>
    <source>
        <tissue evidence="1">Muscle</tissue>
    </source>
</reference>
<name>A0ABQ9CX76_9PASS</name>
<protein>
    <submittedName>
        <fullName evidence="1">Uncharacterized protein</fullName>
    </submittedName>
</protein>
<evidence type="ECO:0000313" key="2">
    <source>
        <dbReference type="Proteomes" id="UP001145742"/>
    </source>
</evidence>
<proteinExistence type="predicted"/>
<dbReference type="EMBL" id="WHWB01034583">
    <property type="protein sequence ID" value="KAJ7407756.1"/>
    <property type="molecule type" value="Genomic_DNA"/>
</dbReference>
<organism evidence="1 2">
    <name type="scientific">Willisornis vidua</name>
    <name type="common">Xingu scale-backed antbird</name>
    <dbReference type="NCBI Taxonomy" id="1566151"/>
    <lineage>
        <taxon>Eukaryota</taxon>
        <taxon>Metazoa</taxon>
        <taxon>Chordata</taxon>
        <taxon>Craniata</taxon>
        <taxon>Vertebrata</taxon>
        <taxon>Euteleostomi</taxon>
        <taxon>Archelosauria</taxon>
        <taxon>Archosauria</taxon>
        <taxon>Dinosauria</taxon>
        <taxon>Saurischia</taxon>
        <taxon>Theropoda</taxon>
        <taxon>Coelurosauria</taxon>
        <taxon>Aves</taxon>
        <taxon>Neognathae</taxon>
        <taxon>Neoaves</taxon>
        <taxon>Telluraves</taxon>
        <taxon>Australaves</taxon>
        <taxon>Passeriformes</taxon>
        <taxon>Thamnophilidae</taxon>
        <taxon>Willisornis</taxon>
    </lineage>
</organism>